<feature type="non-terminal residue" evidence="2">
    <location>
        <position position="1"/>
    </location>
</feature>
<name>A0A060C2J9_9RHOB</name>
<dbReference type="InterPro" id="IPR008939">
    <property type="entry name" value="Lytic_TGlycosylase_superhlx_U"/>
</dbReference>
<evidence type="ECO:0000313" key="2">
    <source>
        <dbReference type="EMBL" id="AIA89429.1"/>
    </source>
</evidence>
<reference evidence="2" key="1">
    <citation type="journal article" date="2013" name="Environ. Microbiol.">
        <title>Seasonally variable intestinal metagenomes of the red palm weevil (Rhynchophorus ferrugineus).</title>
        <authorList>
            <person name="Jia S."/>
            <person name="Zhang X."/>
            <person name="Zhang G."/>
            <person name="Yin A."/>
            <person name="Zhang S."/>
            <person name="Li F."/>
            <person name="Wang L."/>
            <person name="Zhao D."/>
            <person name="Yun Q."/>
            <person name="Tala"/>
            <person name="Wang J."/>
            <person name="Sun G."/>
            <person name="Baabdullah M."/>
            <person name="Yu X."/>
            <person name="Hu S."/>
            <person name="Al-Mssallem I.S."/>
            <person name="Yu J."/>
        </authorList>
    </citation>
    <scope>NUCLEOTIDE SEQUENCE</scope>
</reference>
<evidence type="ECO:0000256" key="1">
    <source>
        <dbReference type="ARBA" id="ARBA00022729"/>
    </source>
</evidence>
<sequence>EYLDFFARHPDWPGRAALRRAGERQMPSGLPAAEVFGFFAGEPPQTGLGALRLAEALSTSGREGAAEAEIRRAWTGFSMTAYERTAVLARWKAVVAPANEARLDMLLWRGLTGEAEAMLPLVPPDWQKLAQARIATRRDAEGLQYAINQVPAALKEDPGLAYERYL</sequence>
<dbReference type="AlphaFoldDB" id="A0A060C2J9"/>
<accession>A0A060C2J9</accession>
<protein>
    <submittedName>
        <fullName evidence="2">CAZy families GH23 protein</fullName>
    </submittedName>
</protein>
<feature type="non-terminal residue" evidence="2">
    <location>
        <position position="166"/>
    </location>
</feature>
<organism evidence="2">
    <name type="scientific">uncultured Jannaschia sp</name>
    <dbReference type="NCBI Taxonomy" id="293347"/>
    <lineage>
        <taxon>Bacteria</taxon>
        <taxon>Pseudomonadati</taxon>
        <taxon>Pseudomonadota</taxon>
        <taxon>Alphaproteobacteria</taxon>
        <taxon>Rhodobacterales</taxon>
        <taxon>Roseobacteraceae</taxon>
        <taxon>Jannaschia</taxon>
        <taxon>environmental samples</taxon>
    </lineage>
</organism>
<dbReference type="GO" id="GO:0004553">
    <property type="term" value="F:hydrolase activity, hydrolyzing O-glycosyl compounds"/>
    <property type="evidence" value="ECO:0007669"/>
    <property type="project" value="InterPro"/>
</dbReference>
<dbReference type="Gene3D" id="1.25.20.10">
    <property type="entry name" value="Bacterial muramidases"/>
    <property type="match status" value="1"/>
</dbReference>
<dbReference type="SUPFAM" id="SSF48435">
    <property type="entry name" value="Bacterial muramidases"/>
    <property type="match status" value="1"/>
</dbReference>
<dbReference type="EMBL" id="KF122135">
    <property type="protein sequence ID" value="AIA89429.1"/>
    <property type="molecule type" value="Genomic_DNA"/>
</dbReference>
<dbReference type="GO" id="GO:0042597">
    <property type="term" value="C:periplasmic space"/>
    <property type="evidence" value="ECO:0007669"/>
    <property type="project" value="InterPro"/>
</dbReference>
<keyword evidence="1" id="KW-0732">Signal</keyword>
<proteinExistence type="predicted"/>